<dbReference type="AlphaFoldDB" id="A0A403SXK1"/>
<dbReference type="EMBL" id="RVIJ01000027">
    <property type="protein sequence ID" value="MLW02588.1"/>
    <property type="molecule type" value="Genomic_DNA"/>
</dbReference>
<dbReference type="Proteomes" id="UP000885392">
    <property type="component" value="Unassembled WGS sequence"/>
</dbReference>
<proteinExistence type="predicted"/>
<protein>
    <submittedName>
        <fullName evidence="2">Uncharacterized protein</fullName>
    </submittedName>
</protein>
<gene>
    <name evidence="2" type="ORF">D9O31_06240</name>
    <name evidence="1" type="ORF">EAK82_20820</name>
</gene>
<reference evidence="2" key="1">
    <citation type="submission" date="2018-10" db="EMBL/GenBank/DDBJ databases">
        <authorList>
            <consortium name="PulseNet: The National Subtyping Network for Foodborne Disease Surveillance"/>
            <person name="Tarr C.L."/>
            <person name="Trees E."/>
            <person name="Katz L.S."/>
            <person name="Carleton-Romer H.A."/>
            <person name="Stroika S."/>
            <person name="Kucerova Z."/>
            <person name="Roache K.F."/>
            <person name="Sabol A.L."/>
            <person name="Besser J."/>
            <person name="Gerner-Smidt P."/>
        </authorList>
    </citation>
    <scope>NUCLEOTIDE SEQUENCE [LARGE SCALE GENOMIC DNA]</scope>
    <source>
        <strain evidence="1">PNUSAS038541</strain>
        <strain evidence="2">PNUSAS052121</strain>
    </source>
</reference>
<dbReference type="Proteomes" id="UP000839526">
    <property type="component" value="Unassembled WGS sequence"/>
</dbReference>
<evidence type="ECO:0000313" key="1">
    <source>
        <dbReference type="EMBL" id="MLW02588.1"/>
    </source>
</evidence>
<organism evidence="2">
    <name type="scientific">Salmonella enterica</name>
    <name type="common">Salmonella choleraesuis</name>
    <dbReference type="NCBI Taxonomy" id="28901"/>
    <lineage>
        <taxon>Bacteria</taxon>
        <taxon>Pseudomonadati</taxon>
        <taxon>Pseudomonadota</taxon>
        <taxon>Gammaproteobacteria</taxon>
        <taxon>Enterobacterales</taxon>
        <taxon>Enterobacteriaceae</taxon>
        <taxon>Salmonella</taxon>
    </lineage>
</organism>
<evidence type="ECO:0000313" key="2">
    <source>
        <dbReference type="EMBL" id="MMS76197.1"/>
    </source>
</evidence>
<sequence length="71" mass="8177">MLSNRISLSNPDRIPFWKTELISPGINCVRQPGITSLKRNFGVYFLRPEKVPRVLDCAEGELIFKIFVNKL</sequence>
<dbReference type="EMBL" id="RWAH01000004">
    <property type="protein sequence ID" value="MMS76197.1"/>
    <property type="molecule type" value="Genomic_DNA"/>
</dbReference>
<accession>A0A403SXK1</accession>
<comment type="caution">
    <text evidence="2">The sequence shown here is derived from an EMBL/GenBank/DDBJ whole genome shotgun (WGS) entry which is preliminary data.</text>
</comment>
<name>A0A403SXK1_SALER</name>